<dbReference type="Pfam" id="PF01402">
    <property type="entry name" value="RHH_1"/>
    <property type="match status" value="1"/>
</dbReference>
<dbReference type="InterPro" id="IPR052991">
    <property type="entry name" value="Non-func_TypeII_TA_Antitoxin"/>
</dbReference>
<dbReference type="InterPro" id="IPR002145">
    <property type="entry name" value="CopG"/>
</dbReference>
<dbReference type="EMBL" id="FUKI01000079">
    <property type="protein sequence ID" value="SJM90951.1"/>
    <property type="molecule type" value="Genomic_DNA"/>
</dbReference>
<evidence type="ECO:0000313" key="2">
    <source>
        <dbReference type="EMBL" id="SJM90951.1"/>
    </source>
</evidence>
<evidence type="ECO:0000313" key="3">
    <source>
        <dbReference type="Proteomes" id="UP000195667"/>
    </source>
</evidence>
<dbReference type="Proteomes" id="UP000195667">
    <property type="component" value="Unassembled WGS sequence"/>
</dbReference>
<organism evidence="2 3">
    <name type="scientific">Crenothrix polyspora</name>
    <dbReference type="NCBI Taxonomy" id="360316"/>
    <lineage>
        <taxon>Bacteria</taxon>
        <taxon>Pseudomonadati</taxon>
        <taxon>Pseudomonadota</taxon>
        <taxon>Gammaproteobacteria</taxon>
        <taxon>Methylococcales</taxon>
        <taxon>Crenotrichaceae</taxon>
        <taxon>Crenothrix</taxon>
    </lineage>
</organism>
<dbReference type="InterPro" id="IPR010985">
    <property type="entry name" value="Ribbon_hlx_hlx"/>
</dbReference>
<dbReference type="AlphaFoldDB" id="A0A1R4H4K0"/>
<dbReference type="SUPFAM" id="SSF47598">
    <property type="entry name" value="Ribbon-helix-helix"/>
    <property type="match status" value="1"/>
</dbReference>
<evidence type="ECO:0000259" key="1">
    <source>
        <dbReference type="Pfam" id="PF01402"/>
    </source>
</evidence>
<gene>
    <name evidence="2" type="ORF">CRENPOLYSF1_170016</name>
</gene>
<feature type="domain" description="Ribbon-helix-helix protein CopG" evidence="1">
    <location>
        <begin position="5"/>
        <end position="44"/>
    </location>
</feature>
<name>A0A1R4H4K0_9GAMM</name>
<proteinExistence type="predicted"/>
<dbReference type="GO" id="GO:0006355">
    <property type="term" value="P:regulation of DNA-templated transcription"/>
    <property type="evidence" value="ECO:0007669"/>
    <property type="project" value="InterPro"/>
</dbReference>
<dbReference type="OrthoDB" id="5298181at2"/>
<sequence>MNSRVVTAHIPVDLAEQVDLLSTRLDRPKGWIVRQALTSWVALEAKRHQLTLEGLADVDAGRVVDHASVAAWAESLDHSG</sequence>
<dbReference type="RefSeq" id="WP_087142747.1">
    <property type="nucleotide sequence ID" value="NZ_FUKI01000079.1"/>
</dbReference>
<accession>A0A1R4H4K0</accession>
<dbReference type="PANTHER" id="PTHR40688">
    <property type="match status" value="1"/>
</dbReference>
<dbReference type="CDD" id="cd22233">
    <property type="entry name" value="RHH_CopAso-like"/>
    <property type="match status" value="1"/>
</dbReference>
<dbReference type="PANTHER" id="PTHR40688:SF2">
    <property type="entry name" value="RIBBON-HELIX-HELIX PROTEIN COPG DOMAIN-CONTAINING PROTEIN"/>
    <property type="match status" value="1"/>
</dbReference>
<keyword evidence="3" id="KW-1185">Reference proteome</keyword>
<reference evidence="3" key="1">
    <citation type="submission" date="2017-02" db="EMBL/GenBank/DDBJ databases">
        <authorList>
            <person name="Daims H."/>
        </authorList>
    </citation>
    <scope>NUCLEOTIDE SEQUENCE [LARGE SCALE GENOMIC DNA]</scope>
</reference>
<protein>
    <submittedName>
        <fullName evidence="2">Ribbon-helix-helix protein, copG family protein</fullName>
    </submittedName>
</protein>